<evidence type="ECO:0000259" key="1">
    <source>
        <dbReference type="Pfam" id="PF18962"/>
    </source>
</evidence>
<gene>
    <name evidence="2" type="ORF">LH29_22145</name>
</gene>
<dbReference type="Proteomes" id="UP000032544">
    <property type="component" value="Unassembled WGS sequence"/>
</dbReference>
<dbReference type="Pfam" id="PF18962">
    <property type="entry name" value="Por_Secre_tail"/>
    <property type="match status" value="1"/>
</dbReference>
<dbReference type="Gene3D" id="2.40.128.720">
    <property type="match status" value="1"/>
</dbReference>
<evidence type="ECO:0000313" key="2">
    <source>
        <dbReference type="EMBL" id="KJF41989.1"/>
    </source>
</evidence>
<organism evidence="2 3">
    <name type="scientific">Draconibacterium sediminis</name>
    <dbReference type="NCBI Taxonomy" id="1544798"/>
    <lineage>
        <taxon>Bacteria</taxon>
        <taxon>Pseudomonadati</taxon>
        <taxon>Bacteroidota</taxon>
        <taxon>Bacteroidia</taxon>
        <taxon>Marinilabiliales</taxon>
        <taxon>Prolixibacteraceae</taxon>
        <taxon>Draconibacterium</taxon>
    </lineage>
</organism>
<dbReference type="AlphaFoldDB" id="A0A0D8J5F5"/>
<accession>A0A0D8J5F5</accession>
<dbReference type="NCBIfam" id="TIGR04183">
    <property type="entry name" value="Por_Secre_tail"/>
    <property type="match status" value="1"/>
</dbReference>
<dbReference type="OrthoDB" id="1079888at2"/>
<keyword evidence="3" id="KW-1185">Reference proteome</keyword>
<name>A0A0D8J5F5_9BACT</name>
<dbReference type="EMBL" id="JRHC01000007">
    <property type="protein sequence ID" value="KJF41989.1"/>
    <property type="molecule type" value="Genomic_DNA"/>
</dbReference>
<dbReference type="STRING" id="1544798.LH29_22145"/>
<proteinExistence type="predicted"/>
<dbReference type="InterPro" id="IPR026444">
    <property type="entry name" value="Secre_tail"/>
</dbReference>
<reference evidence="2 3" key="1">
    <citation type="submission" date="2014-09" db="EMBL/GenBank/DDBJ databases">
        <title>Draft Genome Sequence of Draconibacterium sp. JN14CK-3.</title>
        <authorList>
            <person name="Dong C."/>
            <person name="Lai Q."/>
            <person name="Shao Z."/>
        </authorList>
    </citation>
    <scope>NUCLEOTIDE SEQUENCE [LARGE SCALE GENOMIC DNA]</scope>
    <source>
        <strain evidence="2 3">JN14CK-3</strain>
    </source>
</reference>
<dbReference type="RefSeq" id="WP_045033318.1">
    <property type="nucleotide sequence ID" value="NZ_JRHC01000007.1"/>
</dbReference>
<evidence type="ECO:0000313" key="3">
    <source>
        <dbReference type="Proteomes" id="UP000032544"/>
    </source>
</evidence>
<protein>
    <recommendedName>
        <fullName evidence="1">Secretion system C-terminal sorting domain-containing protein</fullName>
    </recommendedName>
</protein>
<feature type="domain" description="Secretion system C-terminal sorting" evidence="1">
    <location>
        <begin position="426"/>
        <end position="492"/>
    </location>
</feature>
<comment type="caution">
    <text evidence="2">The sequence shown here is derived from an EMBL/GenBank/DDBJ whole genome shotgun (WGS) entry which is preliminary data.</text>
</comment>
<sequence>MVQKTIVLLILNLAVFILYAQEMQDDFGKVDSASVYEYRLSKDIITSHIKNKAVVLQTKDHLSKTNFLHQFKLPIKSGVANSADLWTLDSIVVREMNEISGQTENVSRQTLSTSNNGQTLITKDYKWKNDDGHWLISSANYYFFGNEGRLDSVEFQEYVTINYRMFTKKYYTYEGGLLETEWSKEKFDEYDDWEKVSRLQYSYDSLNSLKQVNTMKWDQFYDRWSTFEILEYNYDSLGNISEEIAYDYDSYEMVKSKKYEIVYAYNEQNLLSDMTEYVEGWGEDNFIPDRKLSYDYDGLMNLTTETLYSWDYDLDNWLEVTRKRHFHQISETLVHEVQVQNWDNGWIDANNTKYFSENAIAPGELENREFILSFLPMLVYNTQVVDKLESTSFSGGEWLESGDVTYHFSQSIQVGINNETLAELKLFPNPATDYIRVQTPGLHQFECIVYDIWGRSLIHENISAEMKLNVSDLKPGYYLIEILESGKKISKGKFIKY</sequence>